<feature type="region of interest" description="Disordered" evidence="1">
    <location>
        <begin position="1"/>
        <end position="21"/>
    </location>
</feature>
<proteinExistence type="predicted"/>
<name>A0A0D8Y6E6_DICVI</name>
<dbReference type="SUPFAM" id="SSF74650">
    <property type="entry name" value="Galactose mutarotase-like"/>
    <property type="match status" value="1"/>
</dbReference>
<keyword evidence="3" id="KW-1185">Reference proteome</keyword>
<dbReference type="GO" id="GO:0004034">
    <property type="term" value="F:aldose 1-epimerase activity"/>
    <property type="evidence" value="ECO:0007669"/>
    <property type="project" value="TreeGrafter"/>
</dbReference>
<protein>
    <submittedName>
        <fullName evidence="2">Uncharacterized protein</fullName>
    </submittedName>
</protein>
<evidence type="ECO:0000313" key="2">
    <source>
        <dbReference type="EMBL" id="KJH50166.1"/>
    </source>
</evidence>
<gene>
    <name evidence="2" type="ORF">DICVIV_03674</name>
</gene>
<dbReference type="GO" id="GO:0033499">
    <property type="term" value="P:galactose catabolic process via UDP-galactose, Leloir pathway"/>
    <property type="evidence" value="ECO:0007669"/>
    <property type="project" value="TreeGrafter"/>
</dbReference>
<organism evidence="2 3">
    <name type="scientific">Dictyocaulus viviparus</name>
    <name type="common">Bovine lungworm</name>
    <dbReference type="NCBI Taxonomy" id="29172"/>
    <lineage>
        <taxon>Eukaryota</taxon>
        <taxon>Metazoa</taxon>
        <taxon>Ecdysozoa</taxon>
        <taxon>Nematoda</taxon>
        <taxon>Chromadorea</taxon>
        <taxon>Rhabditida</taxon>
        <taxon>Rhabditina</taxon>
        <taxon>Rhabditomorpha</taxon>
        <taxon>Strongyloidea</taxon>
        <taxon>Metastrongylidae</taxon>
        <taxon>Dictyocaulus</taxon>
    </lineage>
</organism>
<evidence type="ECO:0000313" key="3">
    <source>
        <dbReference type="Proteomes" id="UP000053766"/>
    </source>
</evidence>
<dbReference type="PANTHER" id="PTHR10091">
    <property type="entry name" value="ALDOSE-1-EPIMERASE"/>
    <property type="match status" value="1"/>
</dbReference>
<dbReference type="STRING" id="29172.A0A0D8Y6E6"/>
<dbReference type="InterPro" id="IPR011013">
    <property type="entry name" value="Gal_mutarotase_sf_dom"/>
</dbReference>
<sequence>MNHRKRSAHECGAELDSDSAEIPSGSASIFQLATCIAFSGEICPVNGSKFDFTEEKPLRSLVDEDDNIDIDNDFILRAGRPPGHAVSYGFISIFIQLKSMKTFKREHSGALYSPVSGIKMEISTSYPVIHFYGGQHLKCKGKKGEIYGSGKGLALEAQFHSAAVNYKNVLERFCTKAGPLTLKRDKLNIT</sequence>
<evidence type="ECO:0000256" key="1">
    <source>
        <dbReference type="SAM" id="MobiDB-lite"/>
    </source>
</evidence>
<dbReference type="AlphaFoldDB" id="A0A0D8Y6E6"/>
<dbReference type="Gene3D" id="2.70.98.10">
    <property type="match status" value="1"/>
</dbReference>
<dbReference type="GO" id="GO:0006006">
    <property type="term" value="P:glucose metabolic process"/>
    <property type="evidence" value="ECO:0007669"/>
    <property type="project" value="TreeGrafter"/>
</dbReference>
<reference evidence="2 3" key="1">
    <citation type="submission" date="2013-11" db="EMBL/GenBank/DDBJ databases">
        <title>Draft genome of the bovine lungworm Dictyocaulus viviparus.</title>
        <authorList>
            <person name="Mitreva M."/>
        </authorList>
    </citation>
    <scope>NUCLEOTIDE SEQUENCE [LARGE SCALE GENOMIC DNA]</scope>
    <source>
        <strain evidence="2 3">HannoverDv2000</strain>
    </source>
</reference>
<accession>A0A0D8Y6E6</accession>
<reference evidence="3" key="2">
    <citation type="journal article" date="2016" name="Sci. Rep.">
        <title>Dictyocaulus viviparus genome, variome and transcriptome elucidate lungworm biology and support future intervention.</title>
        <authorList>
            <person name="McNulty S.N."/>
            <person name="Strube C."/>
            <person name="Rosa B.A."/>
            <person name="Martin J.C."/>
            <person name="Tyagi R."/>
            <person name="Choi Y.J."/>
            <person name="Wang Q."/>
            <person name="Hallsworth Pepin K."/>
            <person name="Zhang X."/>
            <person name="Ozersky P."/>
            <person name="Wilson R.K."/>
            <person name="Sternberg P.W."/>
            <person name="Gasser R.B."/>
            <person name="Mitreva M."/>
        </authorList>
    </citation>
    <scope>NUCLEOTIDE SEQUENCE [LARGE SCALE GENOMIC DNA]</scope>
    <source>
        <strain evidence="3">HannoverDv2000</strain>
    </source>
</reference>
<dbReference type="UniPathway" id="UPA00214"/>
<dbReference type="PANTHER" id="PTHR10091:SF0">
    <property type="entry name" value="GALACTOSE MUTAROTASE"/>
    <property type="match status" value="1"/>
</dbReference>
<dbReference type="InterPro" id="IPR014718">
    <property type="entry name" value="GH-type_carb-bd"/>
</dbReference>
<dbReference type="EMBL" id="KN716213">
    <property type="protein sequence ID" value="KJH50166.1"/>
    <property type="molecule type" value="Genomic_DNA"/>
</dbReference>
<dbReference type="Proteomes" id="UP000053766">
    <property type="component" value="Unassembled WGS sequence"/>
</dbReference>
<dbReference type="OrthoDB" id="274691at2759"/>
<dbReference type="GO" id="GO:0030246">
    <property type="term" value="F:carbohydrate binding"/>
    <property type="evidence" value="ECO:0007669"/>
    <property type="project" value="InterPro"/>
</dbReference>